<proteinExistence type="inferred from homology"/>
<dbReference type="GO" id="GO:0016226">
    <property type="term" value="P:iron-sulfur cluster assembly"/>
    <property type="evidence" value="ECO:0007669"/>
    <property type="project" value="TreeGrafter"/>
</dbReference>
<dbReference type="Proteomes" id="UP001140217">
    <property type="component" value="Unassembled WGS sequence"/>
</dbReference>
<organism evidence="8 9">
    <name type="scientific">Coemansia javaensis</name>
    <dbReference type="NCBI Taxonomy" id="2761396"/>
    <lineage>
        <taxon>Eukaryota</taxon>
        <taxon>Fungi</taxon>
        <taxon>Fungi incertae sedis</taxon>
        <taxon>Zoopagomycota</taxon>
        <taxon>Kickxellomycotina</taxon>
        <taxon>Kickxellomycetes</taxon>
        <taxon>Kickxellales</taxon>
        <taxon>Kickxellaceae</taxon>
        <taxon>Coemansia</taxon>
    </lineage>
</organism>
<feature type="region of interest" description="Disordered" evidence="5">
    <location>
        <begin position="339"/>
        <end position="360"/>
    </location>
</feature>
<evidence type="ECO:0000256" key="1">
    <source>
        <dbReference type="ARBA" id="ARBA00004173"/>
    </source>
</evidence>
<dbReference type="OrthoDB" id="191995at2759"/>
<dbReference type="InterPro" id="IPR006222">
    <property type="entry name" value="GCVT_N"/>
</dbReference>
<feature type="domain" description="CAF17 C-terminal" evidence="7">
    <location>
        <begin position="348"/>
        <end position="416"/>
    </location>
</feature>
<reference evidence="8" key="1">
    <citation type="submission" date="2022-07" db="EMBL/GenBank/DDBJ databases">
        <title>Phylogenomic reconstructions and comparative analyses of Kickxellomycotina fungi.</title>
        <authorList>
            <person name="Reynolds N.K."/>
            <person name="Stajich J.E."/>
            <person name="Barry K."/>
            <person name="Grigoriev I.V."/>
            <person name="Crous P."/>
            <person name="Smith M.E."/>
        </authorList>
    </citation>
    <scope>NUCLEOTIDE SEQUENCE</scope>
    <source>
        <strain evidence="8">NBRC 105414</strain>
    </source>
</reference>
<dbReference type="SUPFAM" id="SSF103025">
    <property type="entry name" value="Folate-binding domain"/>
    <property type="match status" value="1"/>
</dbReference>
<evidence type="ECO:0000256" key="2">
    <source>
        <dbReference type="ARBA" id="ARBA00022946"/>
    </source>
</evidence>
<evidence type="ECO:0000259" key="7">
    <source>
        <dbReference type="Pfam" id="PF25455"/>
    </source>
</evidence>
<comment type="similarity">
    <text evidence="4">Belongs to the GcvT family. CAF17/IBA57 subfamily.</text>
</comment>
<evidence type="ECO:0000256" key="5">
    <source>
        <dbReference type="SAM" id="MobiDB-lite"/>
    </source>
</evidence>
<dbReference type="PANTHER" id="PTHR22602">
    <property type="entry name" value="TRANSFERASE CAF17, MITOCHONDRIAL-RELATED"/>
    <property type="match status" value="1"/>
</dbReference>
<dbReference type="InterPro" id="IPR057460">
    <property type="entry name" value="CAF17_C"/>
</dbReference>
<evidence type="ECO:0000256" key="3">
    <source>
        <dbReference type="ARBA" id="ARBA00023128"/>
    </source>
</evidence>
<dbReference type="InterPro" id="IPR017703">
    <property type="entry name" value="YgfZ/GCV_T_CS"/>
</dbReference>
<comment type="caution">
    <text evidence="8">The sequence shown here is derived from an EMBL/GenBank/DDBJ whole genome shotgun (WGS) entry which is preliminary data.</text>
</comment>
<keyword evidence="2" id="KW-0809">Transit peptide</keyword>
<keyword evidence="3" id="KW-0496">Mitochondrion</keyword>
<dbReference type="InterPro" id="IPR045179">
    <property type="entry name" value="YgfZ/GcvT"/>
</dbReference>
<dbReference type="Gene3D" id="3.30.1360.120">
    <property type="entry name" value="Probable tRNA modification gtpase trme, domain 1"/>
    <property type="match status" value="1"/>
</dbReference>
<evidence type="ECO:0000313" key="8">
    <source>
        <dbReference type="EMBL" id="KAJ2784791.1"/>
    </source>
</evidence>
<accession>A0A9W8LLG0</accession>
<evidence type="ECO:0000259" key="6">
    <source>
        <dbReference type="Pfam" id="PF01571"/>
    </source>
</evidence>
<feature type="compositionally biased region" description="Low complexity" evidence="5">
    <location>
        <begin position="339"/>
        <end position="354"/>
    </location>
</feature>
<feature type="domain" description="GCVT N-terminal" evidence="6">
    <location>
        <begin position="64"/>
        <end position="174"/>
    </location>
</feature>
<protein>
    <submittedName>
        <fullName evidence="8">Ccr4 associated factor</fullName>
    </submittedName>
</protein>
<dbReference type="GO" id="GO:0005759">
    <property type="term" value="C:mitochondrial matrix"/>
    <property type="evidence" value="ECO:0007669"/>
    <property type="project" value="TreeGrafter"/>
</dbReference>
<dbReference type="InterPro" id="IPR027266">
    <property type="entry name" value="TrmE/GcvT-like"/>
</dbReference>
<dbReference type="AlphaFoldDB" id="A0A9W8LLG0"/>
<dbReference type="PANTHER" id="PTHR22602:SF0">
    <property type="entry name" value="TRANSFERASE CAF17, MITOCHONDRIAL-RELATED"/>
    <property type="match status" value="1"/>
</dbReference>
<keyword evidence="9" id="KW-1185">Reference proteome</keyword>
<dbReference type="Pfam" id="PF25455">
    <property type="entry name" value="Beta-barrel_CAF17_C"/>
    <property type="match status" value="1"/>
</dbReference>
<dbReference type="EMBL" id="JANBUL010000020">
    <property type="protein sequence ID" value="KAJ2784791.1"/>
    <property type="molecule type" value="Genomic_DNA"/>
</dbReference>
<comment type="subcellular location">
    <subcellularLocation>
        <location evidence="1">Mitochondrion</location>
    </subcellularLocation>
</comment>
<sequence length="421" mass="44455">MEAVRRCRLLRGVVPRLGGLVVPQLARNGTAAAAAAAAVRVERATDLEGVFDGADRYAAVAGRGVIEVSGADAGEFLQGMQCNHMPQIEQGGPGMATGFLAPQGRMVADGFVYPKNAGVNFPHAAYLVEVDARVRGRVQRQLEFHRLRARVAIRDATAEYGVWSVWGPRSAALVGGSSGGRALGHVPRGGLVLDRGLAAAGDVWAVDARAPGMGLRLLVARPAEPRLPGGFERRGAAEYRLRRILKGVAEGADDFVPGVAVPLECNLDYMGGVSFAKGCYVGQELTIRTHHRGVVRKRIVPALLAHARPGADGSRSPLCVDYAWDAAVPPQAEIARVTTATADSADSADPAPAARARRVPPGRIGSTACNAALALMRLEHVEQYEAQQGSGAVAFEATCADGRRVFVSPWTPSWWPSSTLK</sequence>
<evidence type="ECO:0000256" key="4">
    <source>
        <dbReference type="ARBA" id="ARBA00093447"/>
    </source>
</evidence>
<dbReference type="NCBIfam" id="TIGR03317">
    <property type="entry name" value="ygfZ_signature"/>
    <property type="match status" value="1"/>
</dbReference>
<evidence type="ECO:0000313" key="9">
    <source>
        <dbReference type="Proteomes" id="UP001140217"/>
    </source>
</evidence>
<gene>
    <name evidence="8" type="primary">CAF17</name>
    <name evidence="8" type="ORF">H4R18_000918</name>
</gene>
<name>A0A9W8LLG0_9FUNG</name>
<dbReference type="Pfam" id="PF01571">
    <property type="entry name" value="GCV_T"/>
    <property type="match status" value="1"/>
</dbReference>